<evidence type="ECO:0000256" key="7">
    <source>
        <dbReference type="ARBA" id="ARBA00022898"/>
    </source>
</evidence>
<evidence type="ECO:0000256" key="3">
    <source>
        <dbReference type="ARBA" id="ARBA00022490"/>
    </source>
</evidence>
<proteinExistence type="inferred from homology"/>
<comment type="caution">
    <text evidence="13">The sequence shown here is derived from an EMBL/GenBank/DDBJ whole genome shotgun (WGS) entry which is preliminary data.</text>
</comment>
<gene>
    <name evidence="11" type="primary">iscS</name>
    <name evidence="13" type="ORF">A3H38_02845</name>
</gene>
<dbReference type="InterPro" id="IPR015424">
    <property type="entry name" value="PyrdxlP-dep_Trfase"/>
</dbReference>
<dbReference type="InterPro" id="IPR017772">
    <property type="entry name" value="Cys_deSase_NifS_bac/arc"/>
</dbReference>
<keyword evidence="6 11" id="KW-0479">Metal-binding</keyword>
<feature type="binding site" evidence="11">
    <location>
        <position position="151"/>
    </location>
    <ligand>
        <name>pyridoxal 5'-phosphate</name>
        <dbReference type="ChEBI" id="CHEBI:597326"/>
    </ligand>
</feature>
<evidence type="ECO:0000256" key="9">
    <source>
        <dbReference type="ARBA" id="ARBA00023014"/>
    </source>
</evidence>
<keyword evidence="9 11" id="KW-0411">Iron-sulfur</keyword>
<dbReference type="SUPFAM" id="SSF53383">
    <property type="entry name" value="PLP-dependent transferases"/>
    <property type="match status" value="1"/>
</dbReference>
<dbReference type="NCBIfam" id="TIGR03402">
    <property type="entry name" value="FeS_nifS"/>
    <property type="match status" value="1"/>
</dbReference>
<organism evidence="13 14">
    <name type="scientific">candidate division WOR-1 bacterium RIFCSPLOWO2_02_FULL_46_20</name>
    <dbReference type="NCBI Taxonomy" id="1802567"/>
    <lineage>
        <taxon>Bacteria</taxon>
        <taxon>Bacillati</taxon>
        <taxon>Saganbacteria</taxon>
    </lineage>
</organism>
<evidence type="ECO:0000313" key="14">
    <source>
        <dbReference type="Proteomes" id="UP000176938"/>
    </source>
</evidence>
<dbReference type="Gene3D" id="3.90.1150.10">
    <property type="entry name" value="Aspartate Aminotransferase, domain 1"/>
    <property type="match status" value="1"/>
</dbReference>
<dbReference type="InterPro" id="IPR010240">
    <property type="entry name" value="Cys_deSase_IscS"/>
</dbReference>
<dbReference type="Gene3D" id="1.10.260.50">
    <property type="match status" value="1"/>
</dbReference>
<dbReference type="AlphaFoldDB" id="A0A1F4R8T2"/>
<feature type="binding site" evidence="11">
    <location>
        <begin position="205"/>
        <end position="207"/>
    </location>
    <ligand>
        <name>pyridoxal 5'-phosphate</name>
        <dbReference type="ChEBI" id="CHEBI:597326"/>
    </ligand>
</feature>
<name>A0A1F4R8T2_UNCSA</name>
<dbReference type="Proteomes" id="UP000176938">
    <property type="component" value="Unassembled WGS sequence"/>
</dbReference>
<reference evidence="13 14" key="1">
    <citation type="journal article" date="2016" name="Nat. Commun.">
        <title>Thousands of microbial genomes shed light on interconnected biogeochemical processes in an aquifer system.</title>
        <authorList>
            <person name="Anantharaman K."/>
            <person name="Brown C.T."/>
            <person name="Hug L.A."/>
            <person name="Sharon I."/>
            <person name="Castelle C.J."/>
            <person name="Probst A.J."/>
            <person name="Thomas B.C."/>
            <person name="Singh A."/>
            <person name="Wilkins M.J."/>
            <person name="Karaoz U."/>
            <person name="Brodie E.L."/>
            <person name="Williams K.H."/>
            <person name="Hubbard S.S."/>
            <person name="Banfield J.F."/>
        </authorList>
    </citation>
    <scope>NUCLEOTIDE SEQUENCE [LARGE SCALE GENOMIC DNA]</scope>
</reference>
<evidence type="ECO:0000256" key="2">
    <source>
        <dbReference type="ARBA" id="ARBA00006490"/>
    </source>
</evidence>
<dbReference type="PANTHER" id="PTHR11601">
    <property type="entry name" value="CYSTEINE DESULFURYLASE FAMILY MEMBER"/>
    <property type="match status" value="1"/>
</dbReference>
<evidence type="ECO:0000256" key="6">
    <source>
        <dbReference type="ARBA" id="ARBA00022723"/>
    </source>
</evidence>
<feature type="modified residue" description="N6-(pyridoxal phosphate)lysine" evidence="11">
    <location>
        <position position="208"/>
    </location>
</feature>
<comment type="similarity">
    <text evidence="2 11">Belongs to the class-V pyridoxal-phosphate-dependent aminotransferase family. NifS/IscS subfamily.</text>
</comment>
<evidence type="ECO:0000256" key="1">
    <source>
        <dbReference type="ARBA" id="ARBA00001933"/>
    </source>
</evidence>
<dbReference type="UniPathway" id="UPA00266"/>
<comment type="subcellular location">
    <subcellularLocation>
        <location evidence="11">Cytoplasm</location>
    </subcellularLocation>
</comment>
<dbReference type="InterPro" id="IPR016454">
    <property type="entry name" value="Cysteine_dSase"/>
</dbReference>
<dbReference type="Pfam" id="PF00266">
    <property type="entry name" value="Aminotran_5"/>
    <property type="match status" value="1"/>
</dbReference>
<dbReference type="GO" id="GO:0005737">
    <property type="term" value="C:cytoplasm"/>
    <property type="evidence" value="ECO:0007669"/>
    <property type="project" value="UniProtKB-SubCell"/>
</dbReference>
<keyword evidence="7 11" id="KW-0663">Pyridoxal phosphate</keyword>
<comment type="function">
    <text evidence="11">Master enzyme that delivers sulfur to a number of partners involved in Fe-S cluster assembly, tRNA modification or cofactor biosynthesis. Catalyzes the removal of elemental sulfur atoms from cysteine to produce alanine. Functions as a sulfur delivery protein for Fe-S cluster synthesis onto IscU, an Fe-S scaffold assembly protein, as well as other S acceptor proteins.</text>
</comment>
<dbReference type="PIRSF" id="PIRSF005572">
    <property type="entry name" value="NifS"/>
    <property type="match status" value="1"/>
</dbReference>
<dbReference type="GO" id="GO:0006520">
    <property type="term" value="P:amino acid metabolic process"/>
    <property type="evidence" value="ECO:0007669"/>
    <property type="project" value="InterPro"/>
</dbReference>
<evidence type="ECO:0000256" key="4">
    <source>
        <dbReference type="ARBA" id="ARBA00022679"/>
    </source>
</evidence>
<protein>
    <recommendedName>
        <fullName evidence="11">Cysteine desulfurase IscS</fullName>
        <ecNumber evidence="11">2.8.1.7</ecNumber>
    </recommendedName>
</protein>
<feature type="binding site" evidence="11">
    <location>
        <begin position="71"/>
        <end position="72"/>
    </location>
    <ligand>
        <name>pyridoxal 5'-phosphate</name>
        <dbReference type="ChEBI" id="CHEBI:597326"/>
    </ligand>
</feature>
<dbReference type="Gene3D" id="3.40.640.10">
    <property type="entry name" value="Type I PLP-dependent aspartate aminotransferase-like (Major domain)"/>
    <property type="match status" value="1"/>
</dbReference>
<evidence type="ECO:0000313" key="13">
    <source>
        <dbReference type="EMBL" id="OGC04587.1"/>
    </source>
</evidence>
<dbReference type="GO" id="GO:0046872">
    <property type="term" value="F:metal ion binding"/>
    <property type="evidence" value="ECO:0007669"/>
    <property type="project" value="UniProtKB-KW"/>
</dbReference>
<accession>A0A1F4R8T2</accession>
<evidence type="ECO:0000256" key="8">
    <source>
        <dbReference type="ARBA" id="ARBA00023004"/>
    </source>
</evidence>
<feature type="binding site" evidence="11">
    <location>
        <position position="185"/>
    </location>
    <ligand>
        <name>pyridoxal 5'-phosphate</name>
        <dbReference type="ChEBI" id="CHEBI:597326"/>
    </ligand>
</feature>
<feature type="binding site" evidence="11">
    <location>
        <position position="243"/>
    </location>
    <ligand>
        <name>pyridoxal 5'-phosphate</name>
        <dbReference type="ChEBI" id="CHEBI:597326"/>
    </ligand>
</feature>
<comment type="cofactor">
    <cofactor evidence="1 11">
        <name>pyridoxal 5'-phosphate</name>
        <dbReference type="ChEBI" id="CHEBI:597326"/>
    </cofactor>
</comment>
<dbReference type="HAMAP" id="MF_00331">
    <property type="entry name" value="Cys_desulf_IscS"/>
    <property type="match status" value="1"/>
</dbReference>
<dbReference type="NCBIfam" id="NF002806">
    <property type="entry name" value="PRK02948.1"/>
    <property type="match status" value="1"/>
</dbReference>
<evidence type="ECO:0000256" key="5">
    <source>
        <dbReference type="ARBA" id="ARBA00022714"/>
    </source>
</evidence>
<feature type="active site" description="Cysteine persulfide intermediate" evidence="11">
    <location>
        <position position="331"/>
    </location>
</feature>
<keyword evidence="8 11" id="KW-0408">Iron</keyword>
<dbReference type="EC" id="2.8.1.7" evidence="11"/>
<dbReference type="FunFam" id="3.40.640.10:FF:000003">
    <property type="entry name" value="Cysteine desulfurase IscS"/>
    <property type="match status" value="1"/>
</dbReference>
<evidence type="ECO:0000256" key="11">
    <source>
        <dbReference type="HAMAP-Rule" id="MF_00331"/>
    </source>
</evidence>
<sequence length="395" mass="43297">MKRIYLDYAATTPTHSDVFAAMEPYFGEKFGNPSSIHSFGRETRSAVEKAREQVAALISAKPEEIVFTSGGTESNNFALNGIAEINKTKGNHLITSRIEHPAVLEPCQHLEKQGFVVTYLPVDKDGLINSDDVKKAITDKTILVSIMMANNEIGVIEPIEEINRVIKDKLEKQGQKIYFHVDAVQAFGAIPIDVNKLGMDLLSCSGHKLYGPKGVGALYIRKGTRIAAFMRGGHQEKNRRASTENVPGLVGFGKACELALRELDSRVEHLTGLRDKLIKGLLDKIPETQLNGHPTRRLPNNVNVSVRYIEGESMLLNLDMEGIAASTGSACTSGTLDPSHVLLAIGLPHEIAHGSVRFTLGRLTTQEDIDHVLDVFPKIVEKLRAMSPLYKKGGK</sequence>
<dbReference type="InterPro" id="IPR000192">
    <property type="entry name" value="Aminotrans_V_dom"/>
</dbReference>
<keyword evidence="3 11" id="KW-0963">Cytoplasm</keyword>
<feature type="domain" description="Aminotransferase class V" evidence="12">
    <location>
        <begin position="4"/>
        <end position="371"/>
    </location>
</feature>
<dbReference type="InterPro" id="IPR015422">
    <property type="entry name" value="PyrdxlP-dep_Trfase_small"/>
</dbReference>
<evidence type="ECO:0000256" key="10">
    <source>
        <dbReference type="ARBA" id="ARBA00050776"/>
    </source>
</evidence>
<dbReference type="GO" id="GO:0051537">
    <property type="term" value="F:2 iron, 2 sulfur cluster binding"/>
    <property type="evidence" value="ECO:0007669"/>
    <property type="project" value="UniProtKB-UniRule"/>
</dbReference>
<dbReference type="EMBL" id="METP01000048">
    <property type="protein sequence ID" value="OGC04587.1"/>
    <property type="molecule type" value="Genomic_DNA"/>
</dbReference>
<comment type="catalytic activity">
    <reaction evidence="10 11">
        <text>(sulfur carrier)-H + L-cysteine = (sulfur carrier)-SH + L-alanine</text>
        <dbReference type="Rhea" id="RHEA:43892"/>
        <dbReference type="Rhea" id="RHEA-COMP:14737"/>
        <dbReference type="Rhea" id="RHEA-COMP:14739"/>
        <dbReference type="ChEBI" id="CHEBI:29917"/>
        <dbReference type="ChEBI" id="CHEBI:35235"/>
        <dbReference type="ChEBI" id="CHEBI:57972"/>
        <dbReference type="ChEBI" id="CHEBI:64428"/>
        <dbReference type="EC" id="2.8.1.7"/>
    </reaction>
</comment>
<dbReference type="PANTHER" id="PTHR11601:SF34">
    <property type="entry name" value="CYSTEINE DESULFURASE"/>
    <property type="match status" value="1"/>
</dbReference>
<comment type="pathway">
    <text evidence="11">Cofactor biosynthesis; iron-sulfur cluster biosynthesis.</text>
</comment>
<dbReference type="GO" id="GO:0044571">
    <property type="term" value="P:[2Fe-2S] cluster assembly"/>
    <property type="evidence" value="ECO:0007669"/>
    <property type="project" value="UniProtKB-UniRule"/>
</dbReference>
<comment type="subunit">
    <text evidence="11">Homodimer. Forms a heterotetramer with IscU, interacts with other sulfur acceptors.</text>
</comment>
<keyword evidence="4 11" id="KW-0808">Transferase</keyword>
<dbReference type="InterPro" id="IPR015421">
    <property type="entry name" value="PyrdxlP-dep_Trfase_major"/>
</dbReference>
<dbReference type="GO" id="GO:0031071">
    <property type="term" value="F:cysteine desulfurase activity"/>
    <property type="evidence" value="ECO:0007669"/>
    <property type="project" value="UniProtKB-UniRule"/>
</dbReference>
<feature type="binding site" description="via persulfide group" evidence="11">
    <location>
        <position position="331"/>
    </location>
    <ligand>
        <name>[2Fe-2S] cluster</name>
        <dbReference type="ChEBI" id="CHEBI:190135"/>
        <note>ligand shared with IscU</note>
    </ligand>
</feature>
<keyword evidence="5 11" id="KW-0001">2Fe-2S</keyword>
<evidence type="ECO:0000259" key="12">
    <source>
        <dbReference type="Pfam" id="PF00266"/>
    </source>
</evidence>
<dbReference type="GO" id="GO:0030170">
    <property type="term" value="F:pyridoxal phosphate binding"/>
    <property type="evidence" value="ECO:0007669"/>
    <property type="project" value="UniProtKB-UniRule"/>
</dbReference>